<protein>
    <submittedName>
        <fullName evidence="2">Uncharacterized protein</fullName>
    </submittedName>
</protein>
<evidence type="ECO:0000313" key="3">
    <source>
        <dbReference type="Proteomes" id="UP000266841"/>
    </source>
</evidence>
<dbReference type="EMBL" id="AGNL01043184">
    <property type="protein sequence ID" value="EJK50694.1"/>
    <property type="molecule type" value="Genomic_DNA"/>
</dbReference>
<feature type="compositionally biased region" description="Low complexity" evidence="1">
    <location>
        <begin position="40"/>
        <end position="75"/>
    </location>
</feature>
<accession>K0REQ3</accession>
<keyword evidence="3" id="KW-1185">Reference proteome</keyword>
<comment type="caution">
    <text evidence="2">The sequence shown here is derived from an EMBL/GenBank/DDBJ whole genome shotgun (WGS) entry which is preliminary data.</text>
</comment>
<name>K0REQ3_THAOC</name>
<evidence type="ECO:0000313" key="2">
    <source>
        <dbReference type="EMBL" id="EJK50694.1"/>
    </source>
</evidence>
<organism evidence="2 3">
    <name type="scientific">Thalassiosira oceanica</name>
    <name type="common">Marine diatom</name>
    <dbReference type="NCBI Taxonomy" id="159749"/>
    <lineage>
        <taxon>Eukaryota</taxon>
        <taxon>Sar</taxon>
        <taxon>Stramenopiles</taxon>
        <taxon>Ochrophyta</taxon>
        <taxon>Bacillariophyta</taxon>
        <taxon>Coscinodiscophyceae</taxon>
        <taxon>Thalassiosirophycidae</taxon>
        <taxon>Thalassiosirales</taxon>
        <taxon>Thalassiosiraceae</taxon>
        <taxon>Thalassiosira</taxon>
    </lineage>
</organism>
<gene>
    <name evidence="2" type="ORF">THAOC_30267</name>
</gene>
<feature type="region of interest" description="Disordered" evidence="1">
    <location>
        <begin position="1"/>
        <end position="104"/>
    </location>
</feature>
<feature type="compositionally biased region" description="Basic and acidic residues" evidence="1">
    <location>
        <begin position="86"/>
        <end position="104"/>
    </location>
</feature>
<reference evidence="2 3" key="1">
    <citation type="journal article" date="2012" name="Genome Biol.">
        <title>Genome and low-iron response of an oceanic diatom adapted to chronic iron limitation.</title>
        <authorList>
            <person name="Lommer M."/>
            <person name="Specht M."/>
            <person name="Roy A.S."/>
            <person name="Kraemer L."/>
            <person name="Andreson R."/>
            <person name="Gutowska M.A."/>
            <person name="Wolf J."/>
            <person name="Bergner S.V."/>
            <person name="Schilhabel M.B."/>
            <person name="Klostermeier U.C."/>
            <person name="Beiko R.G."/>
            <person name="Rosenstiel P."/>
            <person name="Hippler M."/>
            <person name="Laroche J."/>
        </authorList>
    </citation>
    <scope>NUCLEOTIDE SEQUENCE [LARGE SCALE GENOMIC DNA]</scope>
    <source>
        <strain evidence="2 3">CCMP1005</strain>
    </source>
</reference>
<evidence type="ECO:0000256" key="1">
    <source>
        <dbReference type="SAM" id="MobiDB-lite"/>
    </source>
</evidence>
<dbReference type="Proteomes" id="UP000266841">
    <property type="component" value="Unassembled WGS sequence"/>
</dbReference>
<proteinExistence type="predicted"/>
<sequence>MDRWLVDWQPSNKNRAASSKKKKEASQDMASRFSHASTIASAPVVATSSRAARASAGASRAASSSSARSSTPAPSWYRSSTQPDDLQGKQRPDKENIDLSAKEHPFIDENDVNLFCPFCHG</sequence>
<dbReference type="AlphaFoldDB" id="K0REQ3"/>